<evidence type="ECO:0008006" key="5">
    <source>
        <dbReference type="Google" id="ProtNLM"/>
    </source>
</evidence>
<keyword evidence="2" id="KW-0732">Signal</keyword>
<dbReference type="RefSeq" id="WP_378091532.1">
    <property type="nucleotide sequence ID" value="NZ_JBHSEP010000001.1"/>
</dbReference>
<evidence type="ECO:0000256" key="2">
    <source>
        <dbReference type="SAM" id="SignalP"/>
    </source>
</evidence>
<organism evidence="3 4">
    <name type="scientific">Cohnella hongkongensis</name>
    <dbReference type="NCBI Taxonomy" id="178337"/>
    <lineage>
        <taxon>Bacteria</taxon>
        <taxon>Bacillati</taxon>
        <taxon>Bacillota</taxon>
        <taxon>Bacilli</taxon>
        <taxon>Bacillales</taxon>
        <taxon>Paenibacillaceae</taxon>
        <taxon>Cohnella</taxon>
    </lineage>
</organism>
<dbReference type="SUPFAM" id="SSF50242">
    <property type="entry name" value="TIMP-like"/>
    <property type="match status" value="1"/>
</dbReference>
<evidence type="ECO:0000313" key="4">
    <source>
        <dbReference type="Proteomes" id="UP001596028"/>
    </source>
</evidence>
<comment type="caution">
    <text evidence="3">The sequence shown here is derived from an EMBL/GenBank/DDBJ whole genome shotgun (WGS) entry which is preliminary data.</text>
</comment>
<keyword evidence="1" id="KW-0812">Transmembrane</keyword>
<dbReference type="Proteomes" id="UP001596028">
    <property type="component" value="Unassembled WGS sequence"/>
</dbReference>
<reference evidence="4" key="1">
    <citation type="journal article" date="2019" name="Int. J. Syst. Evol. Microbiol.">
        <title>The Global Catalogue of Microorganisms (GCM) 10K type strain sequencing project: providing services to taxonomists for standard genome sequencing and annotation.</title>
        <authorList>
            <consortium name="The Broad Institute Genomics Platform"/>
            <consortium name="The Broad Institute Genome Sequencing Center for Infectious Disease"/>
            <person name="Wu L."/>
            <person name="Ma J."/>
        </authorList>
    </citation>
    <scope>NUCLEOTIDE SEQUENCE [LARGE SCALE GENOMIC DNA]</scope>
    <source>
        <strain evidence="4">CCUG 49571</strain>
    </source>
</reference>
<feature type="transmembrane region" description="Helical" evidence="1">
    <location>
        <begin position="160"/>
        <end position="178"/>
    </location>
</feature>
<evidence type="ECO:0000256" key="1">
    <source>
        <dbReference type="SAM" id="Phobius"/>
    </source>
</evidence>
<name>A0ABV9F7U7_9BACL</name>
<dbReference type="PROSITE" id="PS51257">
    <property type="entry name" value="PROKAR_LIPOPROTEIN"/>
    <property type="match status" value="1"/>
</dbReference>
<protein>
    <recommendedName>
        <fullName evidence="5">Tissue inhibitor of metalloproteinase</fullName>
    </recommendedName>
</protein>
<keyword evidence="1" id="KW-1133">Transmembrane helix</keyword>
<gene>
    <name evidence="3" type="ORF">ACFO3S_01595</name>
</gene>
<accession>A0ABV9F7U7</accession>
<feature type="signal peptide" evidence="2">
    <location>
        <begin position="1"/>
        <end position="28"/>
    </location>
</feature>
<feature type="chain" id="PRO_5045573946" description="Tissue inhibitor of metalloproteinase" evidence="2">
    <location>
        <begin position="29"/>
        <end position="188"/>
    </location>
</feature>
<dbReference type="Gene3D" id="2.40.50.120">
    <property type="match status" value="1"/>
</dbReference>
<sequence length="188" mass="19991">MRTVLTLWAALLAALAGGLAAAPGTAYACSCAAPPSVQEEMARKTAIFSGRVTQVIKPDKEVVDSSVDLVKIKFDVDRVWKGELARQTTVYTSIGSESCGYVSFEPGTSYLVSAYGSPDRLETGMCELTKPAEHAGADIQQLGAGREPLPGSAADSQQNLVWLWPVPLIGAGLLLVWAKVRQKGGRKR</sequence>
<keyword evidence="1" id="KW-0472">Membrane</keyword>
<dbReference type="EMBL" id="JBHSEP010000001">
    <property type="protein sequence ID" value="MFC4596917.1"/>
    <property type="molecule type" value="Genomic_DNA"/>
</dbReference>
<evidence type="ECO:0000313" key="3">
    <source>
        <dbReference type="EMBL" id="MFC4596917.1"/>
    </source>
</evidence>
<keyword evidence="4" id="KW-1185">Reference proteome</keyword>
<proteinExistence type="predicted"/>
<dbReference type="InterPro" id="IPR008993">
    <property type="entry name" value="TIMP-like_OB-fold"/>
</dbReference>